<organism evidence="1">
    <name type="scientific">Dendroctonus ponderosae</name>
    <name type="common">Mountain pine beetle</name>
    <dbReference type="NCBI Taxonomy" id="77166"/>
    <lineage>
        <taxon>Eukaryota</taxon>
        <taxon>Metazoa</taxon>
        <taxon>Ecdysozoa</taxon>
        <taxon>Arthropoda</taxon>
        <taxon>Hexapoda</taxon>
        <taxon>Insecta</taxon>
        <taxon>Pterygota</taxon>
        <taxon>Neoptera</taxon>
        <taxon>Endopterygota</taxon>
        <taxon>Coleoptera</taxon>
        <taxon>Polyphaga</taxon>
        <taxon>Cucujiformia</taxon>
        <taxon>Curculionidae</taxon>
        <taxon>Scolytinae</taxon>
        <taxon>Dendroctonus</taxon>
    </lineage>
</organism>
<dbReference type="OrthoDB" id="8731593at2759"/>
<proteinExistence type="predicted"/>
<gene>
    <name evidence="1" type="ORF">YQE_04692</name>
</gene>
<feature type="non-terminal residue" evidence="1">
    <location>
        <position position="1"/>
    </location>
</feature>
<dbReference type="Pfam" id="PF00560">
    <property type="entry name" value="LRR_1"/>
    <property type="match status" value="1"/>
</dbReference>
<dbReference type="PRINTS" id="PR00019">
    <property type="entry name" value="LEURICHRPT"/>
</dbReference>
<reference evidence="1" key="1">
    <citation type="journal article" date="2013" name="Genome Biol.">
        <title>Draft genome of the mountain pine beetle, Dendroctonus ponderosae Hopkins, a major forest pest.</title>
        <authorList>
            <person name="Keeling C.I."/>
            <person name="Yuen M.M."/>
            <person name="Liao N.Y."/>
            <person name="Docking T.R."/>
            <person name="Chan S.K."/>
            <person name="Taylor G.A."/>
            <person name="Palmquist D.L."/>
            <person name="Jackman S.D."/>
            <person name="Nguyen A."/>
            <person name="Li M."/>
            <person name="Henderson H."/>
            <person name="Janes J.K."/>
            <person name="Zhao Y."/>
            <person name="Pandoh P."/>
            <person name="Moore R."/>
            <person name="Sperling F.A."/>
            <person name="Huber D.P."/>
            <person name="Birol I."/>
            <person name="Jones S.J."/>
            <person name="Bohlmann J."/>
        </authorList>
    </citation>
    <scope>NUCLEOTIDE SEQUENCE</scope>
</reference>
<name>N6UDZ9_DENPD</name>
<sequence length="119" mass="13649">MLWSPFDILKIFTASLPLRYLDLSHNYLRKLMDKMLSTIQNTLIELRLQSNLLGDTLNPIFSTSEFRGLKYLNLLDLSSNGIKAIEEGILDGCDKLQGISQYPFDHVLTGHPVYLLHIR</sequence>
<dbReference type="HOGENOM" id="CLU_2063826_0_0_1"/>
<dbReference type="InterPro" id="IPR001611">
    <property type="entry name" value="Leu-rich_rpt"/>
</dbReference>
<dbReference type="EMBL" id="KB740819">
    <property type="protein sequence ID" value="ENN78851.1"/>
    <property type="molecule type" value="Genomic_DNA"/>
</dbReference>
<dbReference type="PROSITE" id="PS51450">
    <property type="entry name" value="LRR"/>
    <property type="match status" value="1"/>
</dbReference>
<dbReference type="InterPro" id="IPR032675">
    <property type="entry name" value="LRR_dom_sf"/>
</dbReference>
<protein>
    <submittedName>
        <fullName evidence="1">Uncharacterized protein</fullName>
    </submittedName>
</protein>
<evidence type="ECO:0000313" key="1">
    <source>
        <dbReference type="EMBL" id="ENN78851.1"/>
    </source>
</evidence>
<dbReference type="Gene3D" id="3.80.10.10">
    <property type="entry name" value="Ribonuclease Inhibitor"/>
    <property type="match status" value="1"/>
</dbReference>
<dbReference type="SUPFAM" id="SSF52058">
    <property type="entry name" value="L domain-like"/>
    <property type="match status" value="1"/>
</dbReference>
<accession>N6UDZ9</accession>
<dbReference type="AlphaFoldDB" id="N6UDZ9"/>